<gene>
    <name evidence="2" type="ORF">ROZALSC1DRAFT_1561</name>
</gene>
<accession>A0A4P9YLH5</accession>
<feature type="transmembrane region" description="Helical" evidence="1">
    <location>
        <begin position="151"/>
        <end position="174"/>
    </location>
</feature>
<dbReference type="GO" id="GO:0016740">
    <property type="term" value="F:transferase activity"/>
    <property type="evidence" value="ECO:0007669"/>
    <property type="project" value="UniProtKB-KW"/>
</dbReference>
<organism evidence="2 3">
    <name type="scientific">Rozella allomycis (strain CSF55)</name>
    <dbReference type="NCBI Taxonomy" id="988480"/>
    <lineage>
        <taxon>Eukaryota</taxon>
        <taxon>Fungi</taxon>
        <taxon>Fungi incertae sedis</taxon>
        <taxon>Cryptomycota</taxon>
        <taxon>Cryptomycota incertae sedis</taxon>
        <taxon>Rozella</taxon>
    </lineage>
</organism>
<keyword evidence="1" id="KW-0472">Membrane</keyword>
<feature type="transmembrane region" description="Helical" evidence="1">
    <location>
        <begin position="48"/>
        <end position="67"/>
    </location>
</feature>
<evidence type="ECO:0000256" key="1">
    <source>
        <dbReference type="SAM" id="Phobius"/>
    </source>
</evidence>
<reference evidence="3" key="1">
    <citation type="journal article" date="2018" name="Nat. Microbiol.">
        <title>Leveraging single-cell genomics to expand the fungal tree of life.</title>
        <authorList>
            <person name="Ahrendt S.R."/>
            <person name="Quandt C.A."/>
            <person name="Ciobanu D."/>
            <person name="Clum A."/>
            <person name="Salamov A."/>
            <person name="Andreopoulos B."/>
            <person name="Cheng J.F."/>
            <person name="Woyke T."/>
            <person name="Pelin A."/>
            <person name="Henrissat B."/>
            <person name="Reynolds N.K."/>
            <person name="Benny G.L."/>
            <person name="Smith M.E."/>
            <person name="James T.Y."/>
            <person name="Grigoriev I.V."/>
        </authorList>
    </citation>
    <scope>NUCLEOTIDE SEQUENCE [LARGE SCALE GENOMIC DNA]</scope>
    <source>
        <strain evidence="3">CSF55</strain>
    </source>
</reference>
<feature type="transmembrane region" description="Helical" evidence="1">
    <location>
        <begin position="73"/>
        <end position="102"/>
    </location>
</feature>
<evidence type="ECO:0000313" key="2">
    <source>
        <dbReference type="EMBL" id="RKP19761.1"/>
    </source>
</evidence>
<keyword evidence="2" id="KW-0808">Transferase</keyword>
<dbReference type="PANTHER" id="PTHR21329">
    <property type="entry name" value="PHOSPHATIDYLINOSITOL N-ACETYLGLUCOSAMINYLTRANSFERASE SUBUNIT Q-RELATED"/>
    <property type="match status" value="1"/>
</dbReference>
<dbReference type="AlphaFoldDB" id="A0A4P9YLH5"/>
<evidence type="ECO:0000313" key="3">
    <source>
        <dbReference type="Proteomes" id="UP000281549"/>
    </source>
</evidence>
<dbReference type="PANTHER" id="PTHR21329:SF3">
    <property type="entry name" value="PHOSPHATIDYLINOSITOL N-ACETYLGLUCOSAMINYLTRANSFERASE SUBUNIT Q"/>
    <property type="match status" value="1"/>
</dbReference>
<dbReference type="Pfam" id="PF05024">
    <property type="entry name" value="Gpi1"/>
    <property type="match status" value="1"/>
</dbReference>
<dbReference type="InterPro" id="IPR007720">
    <property type="entry name" value="PigQ/GPI1"/>
</dbReference>
<dbReference type="EMBL" id="ML005166">
    <property type="protein sequence ID" value="RKP19761.1"/>
    <property type="molecule type" value="Genomic_DNA"/>
</dbReference>
<feature type="non-terminal residue" evidence="2">
    <location>
        <position position="175"/>
    </location>
</feature>
<dbReference type="GO" id="GO:0016020">
    <property type="term" value="C:membrane"/>
    <property type="evidence" value="ECO:0007669"/>
    <property type="project" value="InterPro"/>
</dbReference>
<dbReference type="GO" id="GO:0005783">
    <property type="term" value="C:endoplasmic reticulum"/>
    <property type="evidence" value="ECO:0007669"/>
    <property type="project" value="TreeGrafter"/>
</dbReference>
<feature type="transmembrane region" description="Helical" evidence="1">
    <location>
        <begin position="114"/>
        <end position="131"/>
    </location>
</feature>
<feature type="non-terminal residue" evidence="2">
    <location>
        <position position="1"/>
    </location>
</feature>
<dbReference type="GO" id="GO:0006506">
    <property type="term" value="P:GPI anchor biosynthetic process"/>
    <property type="evidence" value="ECO:0007669"/>
    <property type="project" value="InterPro"/>
</dbReference>
<proteinExistence type="predicted"/>
<name>A0A4P9YLH5_ROZAC</name>
<sequence length="175" mass="20660">FILYHHKCLSQKIVDVYTNSALYKLEEMIHWLMGWPAGLKLNNNLDKFLGELFLWILKIWTSAILPLKWALPFILVIIAFVSIIGLSLGLSLIIDIFSFSYFHFTLFYSMTSRIYHWHIGLLISLFHLFQGKKYNVLRNRFEPSDFSSNQLLLGTIMFTVLTFLFPTVFVYYLLF</sequence>
<dbReference type="Proteomes" id="UP000281549">
    <property type="component" value="Unassembled WGS sequence"/>
</dbReference>
<keyword evidence="1" id="KW-1133">Transmembrane helix</keyword>
<protein>
    <submittedName>
        <fullName evidence="2">N-acetylglucosaminyl transferase component</fullName>
    </submittedName>
</protein>
<keyword evidence="1" id="KW-0812">Transmembrane</keyword>